<feature type="transmembrane region" description="Helical" evidence="1">
    <location>
        <begin position="90"/>
        <end position="110"/>
    </location>
</feature>
<evidence type="ECO:0000256" key="1">
    <source>
        <dbReference type="SAM" id="Phobius"/>
    </source>
</evidence>
<dbReference type="Pfam" id="PF10324">
    <property type="entry name" value="7TM_GPCR_Srw"/>
    <property type="match status" value="2"/>
</dbReference>
<dbReference type="PANTHER" id="PTHR22751">
    <property type="entry name" value="G-PROTEIN COUPLED RECEPTOR-RELATED"/>
    <property type="match status" value="1"/>
</dbReference>
<dbReference type="Gene3D" id="1.20.1070.10">
    <property type="entry name" value="Rhodopsin 7-helix transmembrane proteins"/>
    <property type="match status" value="1"/>
</dbReference>
<dbReference type="EMBL" id="PDUG01000002">
    <property type="protein sequence ID" value="PIC48523.1"/>
    <property type="molecule type" value="Genomic_DNA"/>
</dbReference>
<dbReference type="AlphaFoldDB" id="A0A2G5V9Q1"/>
<keyword evidence="1" id="KW-1133">Transmembrane helix</keyword>
<evidence type="ECO:0000313" key="3">
    <source>
        <dbReference type="Proteomes" id="UP000230233"/>
    </source>
</evidence>
<proteinExistence type="predicted"/>
<evidence type="ECO:0008006" key="4">
    <source>
        <dbReference type="Google" id="ProtNLM"/>
    </source>
</evidence>
<keyword evidence="1" id="KW-0812">Transmembrane</keyword>
<evidence type="ECO:0000313" key="2">
    <source>
        <dbReference type="EMBL" id="PIC48523.1"/>
    </source>
</evidence>
<keyword evidence="1" id="KW-0472">Membrane</keyword>
<dbReference type="SUPFAM" id="SSF81321">
    <property type="entry name" value="Family A G protein-coupled receptor-like"/>
    <property type="match status" value="1"/>
</dbReference>
<dbReference type="GO" id="GO:0008528">
    <property type="term" value="F:G protein-coupled peptide receptor activity"/>
    <property type="evidence" value="ECO:0007669"/>
    <property type="project" value="InterPro"/>
</dbReference>
<organism evidence="2 3">
    <name type="scientific">Caenorhabditis nigoni</name>
    <dbReference type="NCBI Taxonomy" id="1611254"/>
    <lineage>
        <taxon>Eukaryota</taxon>
        <taxon>Metazoa</taxon>
        <taxon>Ecdysozoa</taxon>
        <taxon>Nematoda</taxon>
        <taxon>Chromadorea</taxon>
        <taxon>Rhabditida</taxon>
        <taxon>Rhabditina</taxon>
        <taxon>Rhabditomorpha</taxon>
        <taxon>Rhabditoidea</taxon>
        <taxon>Rhabditidae</taxon>
        <taxon>Peloderinae</taxon>
        <taxon>Caenorhabditis</taxon>
    </lineage>
</organism>
<feature type="transmembrane region" description="Helical" evidence="1">
    <location>
        <begin position="53"/>
        <end position="78"/>
    </location>
</feature>
<feature type="transmembrane region" description="Helical" evidence="1">
    <location>
        <begin position="201"/>
        <end position="222"/>
    </location>
</feature>
<accession>A0A2G5V9Q1</accession>
<sequence>MDDGTPLVLDHNSRTRQNFEKLLTPFDLKLKTTVRQLLPVCYIWLKNSATTKFVILNTITYVISSFPAGMFYLTYSFFPLWCLDGECYNFLQVFDFLTSFITLTHFPICLAMSTQYRSTVAGLLKFKKSSDVTMGNLELEIENVERFSIFSDSYHYVVFQWIYYSVLDDVRRCDAFLGLAMASIRTFVLKFPMRSSTTTKFVFLNTIAYVISALPTGIVYILHFVLPKWCLEVQCYDYPDALTMLTSLMTLTHFPICLAMSTQYRSTVLGLLRIKIEPRTTVLSPNAISGNAT</sequence>
<dbReference type="InterPro" id="IPR019427">
    <property type="entry name" value="7TM_GPCR_serpentine_rcpt_Srw"/>
</dbReference>
<protein>
    <recommendedName>
        <fullName evidence="4">G-protein coupled receptors family 1 profile domain-containing protein</fullName>
    </recommendedName>
</protein>
<gene>
    <name evidence="2" type="primary">Cnig_chr_II.g7462</name>
    <name evidence="2" type="ORF">B9Z55_007462</name>
</gene>
<dbReference type="PANTHER" id="PTHR22751:SF30">
    <property type="entry name" value="G-PROTEIN COUPLED RECEPTORS FAMILY 1 PROFILE DOMAIN-CONTAINING PROTEIN"/>
    <property type="match status" value="1"/>
</dbReference>
<name>A0A2G5V9Q1_9PELO</name>
<keyword evidence="3" id="KW-1185">Reference proteome</keyword>
<comment type="caution">
    <text evidence="2">The sequence shown here is derived from an EMBL/GenBank/DDBJ whole genome shotgun (WGS) entry which is preliminary data.</text>
</comment>
<feature type="transmembrane region" description="Helical" evidence="1">
    <location>
        <begin position="242"/>
        <end position="261"/>
    </location>
</feature>
<reference evidence="3" key="1">
    <citation type="submission" date="2017-10" db="EMBL/GenBank/DDBJ databases">
        <title>Rapid genome shrinkage in a self-fertile nematode reveals novel sperm competition proteins.</title>
        <authorList>
            <person name="Yin D."/>
            <person name="Schwarz E.M."/>
            <person name="Thomas C.G."/>
            <person name="Felde R.L."/>
            <person name="Korf I.F."/>
            <person name="Cutter A.D."/>
            <person name="Schartner C.M."/>
            <person name="Ralston E.J."/>
            <person name="Meyer B.J."/>
            <person name="Haag E.S."/>
        </authorList>
    </citation>
    <scope>NUCLEOTIDE SEQUENCE [LARGE SCALE GENOMIC DNA]</scope>
    <source>
        <strain evidence="3">JU1422</strain>
    </source>
</reference>
<dbReference type="Proteomes" id="UP000230233">
    <property type="component" value="Chromosome II"/>
</dbReference>